<dbReference type="InterPro" id="IPR018768">
    <property type="entry name" value="DUF2344"/>
</dbReference>
<evidence type="ECO:0000313" key="3">
    <source>
        <dbReference type="Proteomes" id="UP001199424"/>
    </source>
</evidence>
<dbReference type="Pfam" id="PF10105">
    <property type="entry name" value="DUF2344"/>
    <property type="match status" value="1"/>
</dbReference>
<dbReference type="NCBIfam" id="TIGR03936">
    <property type="entry name" value="sam_1_link_chp"/>
    <property type="match status" value="1"/>
</dbReference>
<evidence type="ECO:0000259" key="1">
    <source>
        <dbReference type="Pfam" id="PF10105"/>
    </source>
</evidence>
<dbReference type="RefSeq" id="WP_308448711.1">
    <property type="nucleotide sequence ID" value="NZ_JAJEQC010000003.1"/>
</dbReference>
<sequence length="217" mass="25185">MRKDVRVWFSKTGTARYISHLDLNRCMSRAFHKAKLPLWYTEGFNPHVFLTFAAPLSLGFEGRHESMDIRLIEDMPYPELIEKLNAGLPHDIRVWAVTEPEMKGNDVANAEYILRLECEDPAFEKSEMQRVLAEPELTVKKHSKKGEKIVDIKPYFENMAFEEKPNCLEMTVRLPAGNQGGINPTLFVDAAERVLNRELLVRVERTRLFDSAFREFK</sequence>
<dbReference type="Proteomes" id="UP001199424">
    <property type="component" value="Unassembled WGS sequence"/>
</dbReference>
<organism evidence="2 3">
    <name type="scientific">Hominenteromicrobium mulieris</name>
    <dbReference type="NCBI Taxonomy" id="2885357"/>
    <lineage>
        <taxon>Bacteria</taxon>
        <taxon>Bacillati</taxon>
        <taxon>Bacillota</taxon>
        <taxon>Clostridia</taxon>
        <taxon>Eubacteriales</taxon>
        <taxon>Oscillospiraceae</taxon>
        <taxon>Hominenteromicrobium</taxon>
    </lineage>
</organism>
<comment type="caution">
    <text evidence="2">The sequence shown here is derived from an EMBL/GenBank/DDBJ whole genome shotgun (WGS) entry which is preliminary data.</text>
</comment>
<dbReference type="EMBL" id="JAJEQC010000003">
    <property type="protein sequence ID" value="MCC2136155.1"/>
    <property type="molecule type" value="Genomic_DNA"/>
</dbReference>
<name>A0AAE3AG48_9FIRM</name>
<gene>
    <name evidence="2" type="ORF">LKD31_03885</name>
</gene>
<proteinExistence type="predicted"/>
<feature type="domain" description="DUF2344" evidence="1">
    <location>
        <begin position="5"/>
        <end position="184"/>
    </location>
</feature>
<dbReference type="AlphaFoldDB" id="A0AAE3AG48"/>
<evidence type="ECO:0000313" key="2">
    <source>
        <dbReference type="EMBL" id="MCC2136155.1"/>
    </source>
</evidence>
<accession>A0AAE3AG48</accession>
<reference evidence="2" key="1">
    <citation type="submission" date="2021-10" db="EMBL/GenBank/DDBJ databases">
        <title>Anaerobic single-cell dispensing facilitates the cultivation of human gut bacteria.</title>
        <authorList>
            <person name="Afrizal A."/>
        </authorList>
    </citation>
    <scope>NUCLEOTIDE SEQUENCE</scope>
    <source>
        <strain evidence="2">CLA-AA-H250</strain>
    </source>
</reference>
<protein>
    <submittedName>
        <fullName evidence="2">TIGR03936 family radical SAM-associated protein</fullName>
    </submittedName>
</protein>
<keyword evidence="3" id="KW-1185">Reference proteome</keyword>